<dbReference type="GO" id="GO:0004674">
    <property type="term" value="F:protein serine/threonine kinase activity"/>
    <property type="evidence" value="ECO:0007669"/>
    <property type="project" value="UniProtKB-EC"/>
</dbReference>
<comment type="catalytic activity">
    <reaction evidence="11">
        <text>L-seryl-[protein] + ATP = O-phospho-L-seryl-[protein] + ADP + H(+)</text>
        <dbReference type="Rhea" id="RHEA:17989"/>
        <dbReference type="Rhea" id="RHEA-COMP:9863"/>
        <dbReference type="Rhea" id="RHEA-COMP:11604"/>
        <dbReference type="ChEBI" id="CHEBI:15378"/>
        <dbReference type="ChEBI" id="CHEBI:29999"/>
        <dbReference type="ChEBI" id="CHEBI:30616"/>
        <dbReference type="ChEBI" id="CHEBI:83421"/>
        <dbReference type="ChEBI" id="CHEBI:456216"/>
        <dbReference type="EC" id="2.7.11.1"/>
    </reaction>
</comment>
<evidence type="ECO:0000256" key="4">
    <source>
        <dbReference type="ARBA" id="ARBA00012513"/>
    </source>
</evidence>
<dbReference type="SUPFAM" id="SSF56112">
    <property type="entry name" value="Protein kinase-like (PK-like)"/>
    <property type="match status" value="1"/>
</dbReference>
<gene>
    <name evidence="14" type="ORF">N7456_012732</name>
</gene>
<dbReference type="SMART" id="SM00220">
    <property type="entry name" value="S_TKc"/>
    <property type="match status" value="1"/>
</dbReference>
<comment type="catalytic activity">
    <reaction evidence="10">
        <text>L-threonyl-[protein] + ATP = O-phospho-L-threonyl-[protein] + ADP + H(+)</text>
        <dbReference type="Rhea" id="RHEA:46608"/>
        <dbReference type="Rhea" id="RHEA-COMP:11060"/>
        <dbReference type="Rhea" id="RHEA-COMP:11605"/>
        <dbReference type="ChEBI" id="CHEBI:15378"/>
        <dbReference type="ChEBI" id="CHEBI:30013"/>
        <dbReference type="ChEBI" id="CHEBI:30616"/>
        <dbReference type="ChEBI" id="CHEBI:61977"/>
        <dbReference type="ChEBI" id="CHEBI:456216"/>
        <dbReference type="EC" id="2.7.11.1"/>
    </reaction>
</comment>
<evidence type="ECO:0000256" key="6">
    <source>
        <dbReference type="ARBA" id="ARBA00019973"/>
    </source>
</evidence>
<comment type="caution">
    <text evidence="14">The sequence shown here is derived from an EMBL/GenBank/DDBJ whole genome shotgun (WGS) entry which is preliminary data.</text>
</comment>
<comment type="subcellular location">
    <subcellularLocation>
        <location evidence="2">Chromosome</location>
        <location evidence="2">Telomere</location>
    </subcellularLocation>
</comment>
<dbReference type="PROSITE" id="PS00109">
    <property type="entry name" value="PROTEIN_KINASE_TYR"/>
    <property type="match status" value="1"/>
</dbReference>
<dbReference type="OrthoDB" id="8596411at2759"/>
<keyword evidence="12" id="KW-0067">ATP-binding</keyword>
<dbReference type="Proteomes" id="UP001149165">
    <property type="component" value="Unassembled WGS sequence"/>
</dbReference>
<dbReference type="EC" id="2.7.11.1" evidence="4"/>
<evidence type="ECO:0000256" key="3">
    <source>
        <dbReference type="ARBA" id="ARBA00011534"/>
    </source>
</evidence>
<keyword evidence="7" id="KW-0779">Telomere</keyword>
<keyword evidence="12" id="KW-0547">Nucleotide-binding</keyword>
<proteinExistence type="predicted"/>
<feature type="domain" description="Protein kinase" evidence="13">
    <location>
        <begin position="105"/>
        <end position="369"/>
    </location>
</feature>
<evidence type="ECO:0000259" key="13">
    <source>
        <dbReference type="PROSITE" id="PS50011"/>
    </source>
</evidence>
<name>A0A9W9EKB7_9EURO</name>
<feature type="binding site" evidence="12">
    <location>
        <position position="143"/>
    </location>
    <ligand>
        <name>ATP</name>
        <dbReference type="ChEBI" id="CHEBI:30616"/>
    </ligand>
</feature>
<keyword evidence="15" id="KW-1185">Reference proteome</keyword>
<dbReference type="AlphaFoldDB" id="A0A9W9EKB7"/>
<dbReference type="PROSITE" id="PS00107">
    <property type="entry name" value="PROTEIN_KINASE_ATP"/>
    <property type="match status" value="1"/>
</dbReference>
<reference evidence="14" key="1">
    <citation type="submission" date="2022-11" db="EMBL/GenBank/DDBJ databases">
        <authorList>
            <person name="Petersen C."/>
        </authorList>
    </citation>
    <scope>NUCLEOTIDE SEQUENCE</scope>
    <source>
        <strain evidence="14">IBT 30069</strain>
    </source>
</reference>
<evidence type="ECO:0000313" key="15">
    <source>
        <dbReference type="Proteomes" id="UP001149165"/>
    </source>
</evidence>
<keyword evidence="7" id="KW-0158">Chromosome</keyword>
<evidence type="ECO:0000256" key="8">
    <source>
        <dbReference type="ARBA" id="ARBA00030980"/>
    </source>
</evidence>
<dbReference type="InterPro" id="IPR000719">
    <property type="entry name" value="Prot_kinase_dom"/>
</dbReference>
<evidence type="ECO:0000256" key="11">
    <source>
        <dbReference type="ARBA" id="ARBA00048679"/>
    </source>
</evidence>
<dbReference type="GO" id="GO:0005524">
    <property type="term" value="F:ATP binding"/>
    <property type="evidence" value="ECO:0007669"/>
    <property type="project" value="UniProtKB-UniRule"/>
</dbReference>
<dbReference type="EMBL" id="JAPQKH010000008">
    <property type="protein sequence ID" value="KAJ5083305.1"/>
    <property type="molecule type" value="Genomic_DNA"/>
</dbReference>
<sequence>MARDEMCLSVAARHLLDPHSKLAKKYPDLHRCLQLRLEHAYASRNRTTISRCDHHVFNGFELGRTDGAIFQEEENSARIDFLNPIFNDTVSSRVNNICELVGNHVEIYGLLGSGTFGAVYLARDRQSVSSGPNWPEVRHYAVKVERHVTLTGGKHVLPISMAGIYDNAQSVRFIPIEALYLLFLSHSARFPKLDSVYVHDRFQSIIMSACVDPALDRRTIQSGDYASKFPAFSGRYLMSPNRIPLLDEMAVCKIASQLLEGIVDMAQINLFHCDLSVNNFLVDPQLNVQLIDLGNVFFGLEDQDFFNRKYAYIPFQEYQMSPELLEVVLRPENNDRDWRNRSWLTLRNDVRRTLLWKFGVIIYGLLHGL</sequence>
<reference evidence="14" key="2">
    <citation type="journal article" date="2023" name="IMA Fungus">
        <title>Comparative genomic study of the Penicillium genus elucidates a diverse pangenome and 15 lateral gene transfer events.</title>
        <authorList>
            <person name="Petersen C."/>
            <person name="Sorensen T."/>
            <person name="Nielsen M.R."/>
            <person name="Sondergaard T.E."/>
            <person name="Sorensen J.L."/>
            <person name="Fitzpatrick D.A."/>
            <person name="Frisvad J.C."/>
            <person name="Nielsen K.L."/>
        </authorList>
    </citation>
    <scope>NUCLEOTIDE SEQUENCE</scope>
    <source>
        <strain evidence="14">IBT 30069</strain>
    </source>
</reference>
<dbReference type="GO" id="GO:0000781">
    <property type="term" value="C:chromosome, telomeric region"/>
    <property type="evidence" value="ECO:0007669"/>
    <property type="project" value="UniProtKB-SubCell"/>
</dbReference>
<comment type="subunit">
    <text evidence="3">Component of the EKC/KEOPS complex composed of at least BUD32, CGI121, GON7, KAE1 and PCC1; the whole complex dimerizes.</text>
</comment>
<dbReference type="Gene3D" id="1.10.510.10">
    <property type="entry name" value="Transferase(Phosphotransferase) domain 1"/>
    <property type="match status" value="1"/>
</dbReference>
<dbReference type="InterPro" id="IPR008266">
    <property type="entry name" value="Tyr_kinase_AS"/>
</dbReference>
<dbReference type="PROSITE" id="PS50011">
    <property type="entry name" value="PROTEIN_KINASE_DOM"/>
    <property type="match status" value="1"/>
</dbReference>
<evidence type="ECO:0000313" key="14">
    <source>
        <dbReference type="EMBL" id="KAJ5083305.1"/>
    </source>
</evidence>
<organism evidence="14 15">
    <name type="scientific">Penicillium angulare</name>
    <dbReference type="NCBI Taxonomy" id="116970"/>
    <lineage>
        <taxon>Eukaryota</taxon>
        <taxon>Fungi</taxon>
        <taxon>Dikarya</taxon>
        <taxon>Ascomycota</taxon>
        <taxon>Pezizomycotina</taxon>
        <taxon>Eurotiomycetes</taxon>
        <taxon>Eurotiomycetidae</taxon>
        <taxon>Eurotiales</taxon>
        <taxon>Aspergillaceae</taxon>
        <taxon>Penicillium</taxon>
    </lineage>
</organism>
<evidence type="ECO:0000256" key="2">
    <source>
        <dbReference type="ARBA" id="ARBA00004574"/>
    </source>
</evidence>
<evidence type="ECO:0000256" key="9">
    <source>
        <dbReference type="ARBA" id="ARBA00033194"/>
    </source>
</evidence>
<evidence type="ECO:0000256" key="1">
    <source>
        <dbReference type="ARBA" id="ARBA00003747"/>
    </source>
</evidence>
<dbReference type="InterPro" id="IPR011009">
    <property type="entry name" value="Kinase-like_dom_sf"/>
</dbReference>
<protein>
    <recommendedName>
        <fullName evidence="6">EKC/KEOPS complex subunit BUD32</fullName>
        <ecNumber evidence="4">2.7.11.1</ecNumber>
    </recommendedName>
    <alternativeName>
        <fullName evidence="8 9">Atypical Serine/threonine protein kinase BUD32</fullName>
    </alternativeName>
    <alternativeName>
        <fullName evidence="5">EKC/KEOPS complex subunit bud32</fullName>
    </alternativeName>
</protein>
<comment type="function">
    <text evidence="1">Component of the EKC/KEOPS complex that is required for the formation of a threonylcarbamoyl group on adenosine at position 37 (t(6)A37) in tRNAs that read codons beginning with adenine. The complex is probably involved in the transfer of the threonylcarbamoyl moiety of threonylcarbamoyl-AMP (TC-AMP) to the N6 group of A37. BUD32 has ATPase activity in the context of the EKC/KEOPS complex and likely plays a supporting role to the catalytic subunit KAE1. The EKC/KEOPS complex also promotes both telomere uncapping and telomere elongation. The complex is required for efficient recruitment of transcriptional coactivators.</text>
</comment>
<evidence type="ECO:0000256" key="10">
    <source>
        <dbReference type="ARBA" id="ARBA00047899"/>
    </source>
</evidence>
<dbReference type="InterPro" id="IPR017441">
    <property type="entry name" value="Protein_kinase_ATP_BS"/>
</dbReference>
<evidence type="ECO:0000256" key="5">
    <source>
        <dbReference type="ARBA" id="ARBA00013948"/>
    </source>
</evidence>
<evidence type="ECO:0000256" key="12">
    <source>
        <dbReference type="PROSITE-ProRule" id="PRU10141"/>
    </source>
</evidence>
<accession>A0A9W9EKB7</accession>
<evidence type="ECO:0000256" key="7">
    <source>
        <dbReference type="ARBA" id="ARBA00022895"/>
    </source>
</evidence>